<proteinExistence type="predicted"/>
<dbReference type="EMBL" id="JBHTHX010000293">
    <property type="protein sequence ID" value="MFD0885117.1"/>
    <property type="molecule type" value="Genomic_DNA"/>
</dbReference>
<keyword evidence="2" id="KW-1185">Reference proteome</keyword>
<feature type="non-terminal residue" evidence="1">
    <location>
        <position position="1"/>
    </location>
</feature>
<name>A0ABW3DQ38_9ACTN</name>
<reference evidence="2" key="1">
    <citation type="journal article" date="2019" name="Int. J. Syst. Evol. Microbiol.">
        <title>The Global Catalogue of Microorganisms (GCM) 10K type strain sequencing project: providing services to taxonomists for standard genome sequencing and annotation.</title>
        <authorList>
            <consortium name="The Broad Institute Genomics Platform"/>
            <consortium name="The Broad Institute Genome Sequencing Center for Infectious Disease"/>
            <person name="Wu L."/>
            <person name="Ma J."/>
        </authorList>
    </citation>
    <scope>NUCLEOTIDE SEQUENCE [LARGE SCALE GENOMIC DNA]</scope>
    <source>
        <strain evidence="2">CCUG 62974</strain>
    </source>
</reference>
<dbReference type="SUPFAM" id="SSF53686">
    <property type="entry name" value="Tryptophan synthase beta subunit-like PLP-dependent enzymes"/>
    <property type="match status" value="1"/>
</dbReference>
<organism evidence="1 2">
    <name type="scientific">Streptosporangium algeriense</name>
    <dbReference type="NCBI Taxonomy" id="1682748"/>
    <lineage>
        <taxon>Bacteria</taxon>
        <taxon>Bacillati</taxon>
        <taxon>Actinomycetota</taxon>
        <taxon>Actinomycetes</taxon>
        <taxon>Streptosporangiales</taxon>
        <taxon>Streptosporangiaceae</taxon>
        <taxon>Streptosporangium</taxon>
    </lineage>
</organism>
<protein>
    <submittedName>
        <fullName evidence="1">Pyridoxal-5'-phosphate-dependent protein subunit beta</fullName>
    </submittedName>
</protein>
<sequence>IREVTGLPVGASSGTALWAALELVERMRARGETGTVVSLIGDAADRHLATCHDDGWASGKGLDVGQHMGALRRRTSL</sequence>
<evidence type="ECO:0000313" key="2">
    <source>
        <dbReference type="Proteomes" id="UP001597024"/>
    </source>
</evidence>
<dbReference type="Gene3D" id="3.40.50.1100">
    <property type="match status" value="1"/>
</dbReference>
<dbReference type="InterPro" id="IPR036052">
    <property type="entry name" value="TrpB-like_PALP_sf"/>
</dbReference>
<accession>A0ABW3DQ38</accession>
<gene>
    <name evidence="1" type="ORF">ACFQ08_11235</name>
</gene>
<comment type="caution">
    <text evidence="1">The sequence shown here is derived from an EMBL/GenBank/DDBJ whole genome shotgun (WGS) entry which is preliminary data.</text>
</comment>
<dbReference type="Proteomes" id="UP001597024">
    <property type="component" value="Unassembled WGS sequence"/>
</dbReference>
<evidence type="ECO:0000313" key="1">
    <source>
        <dbReference type="EMBL" id="MFD0885117.1"/>
    </source>
</evidence>